<dbReference type="GO" id="GO:0004222">
    <property type="term" value="F:metalloendopeptidase activity"/>
    <property type="evidence" value="ECO:0007669"/>
    <property type="project" value="InterPro"/>
</dbReference>
<feature type="region of interest" description="Disordered" evidence="1">
    <location>
        <begin position="72"/>
        <end position="98"/>
    </location>
</feature>
<dbReference type="SUPFAM" id="SSF55486">
    <property type="entry name" value="Metalloproteases ('zincins'), catalytic domain"/>
    <property type="match status" value="1"/>
</dbReference>
<evidence type="ECO:0008006" key="7">
    <source>
        <dbReference type="Google" id="ProtNLM"/>
    </source>
</evidence>
<sequence length="926" mass="99978">MKKLYSWNGKNMRAFSTNIAQNGKPNAVQQMRVNSSFFVAQTKLSVGKADDAYEKEADAVADKVVQRTENNSLNSSGTFFPPAPIQKKNEEEKTNEIQTKSLSDSITPLIQLKVDEEEKIQEKCEACEKGNAISKVSENEETKNVQRKCEACEDEEKKVQKKSVGNKEIKTNSIEQSLQNSKGGGSGLPTTSKMQMERGFGVDFSKVRIHDNTTSVQMNRDLGAQAFTNGNDIYFNSGKFSPSSKSGKHLLAHELTHVIQQNKGIHNNIQRACENSPTTVPSTGMNGCSTETSRPSHQNTEINYLVGHWAIDASGLAALSAIAAKWHADARNDAIRIDGFGSCDGAASTNWKLSCDRANAVENELKNPSDGSPGIPSTATFHKFAHGETEEFSSVDETQNRKSLVTLQPTATSVPAVMPTTGPNDFQISKIPNSRQDKIFFATGSSVLTPAGIHEIEHLKLTTPTNVRLIGFASLEEPSTLAQDRANSVSARLQQSPNAISVVSAIGNAAATSTRSDFANARSVEIVTGTATPTTLDCDAEVPGSSPPIKVNPPTQPCTAMDPNTLTAFNTVLPIANAAMIAAINAANPSHADFNANLVQQFFGRNDTTVLSTLSNNLLRLQAHVTGLPSITQCGGQCDTGGCESKGVIAYNNDVDSSSTMTLCVPTFKNLNINDAARNLIHESAHGTTPLGGAGAPTEGTKDVAYRHERMMFQLSPEDRLRNSDSYALFALFAKEIQTTGNPNAVPSGIRTPFTETIVGISSTDEPPLKLALAQMEKRLSWATDHSGQLFGEAQKVRSGSKIWADSWAQSYMHEAALRFPVNDPSIAPQQPTLDDMVKLAAIIDRYKTMKEAVKQDLTITAMPTGVVSWPNIAVNAFFVGPDFFRAEPRQQISLLLQAVAGATPNIETAFIPAYVSFAEWIHDHA</sequence>
<evidence type="ECO:0000256" key="1">
    <source>
        <dbReference type="SAM" id="MobiDB-lite"/>
    </source>
</evidence>
<dbReference type="Pfam" id="PF13699">
    <property type="entry name" value="eCIS_core"/>
    <property type="match status" value="1"/>
</dbReference>
<evidence type="ECO:0000259" key="4">
    <source>
        <dbReference type="Pfam" id="PF14521"/>
    </source>
</evidence>
<dbReference type="Gene3D" id="3.30.1330.60">
    <property type="entry name" value="OmpA-like domain"/>
    <property type="match status" value="1"/>
</dbReference>
<protein>
    <recommendedName>
        <fullName evidence="7">DUF4157 domain-containing protein</fullName>
    </recommendedName>
</protein>
<name>A0A1A9LGD7_9FLAO</name>
<dbReference type="InterPro" id="IPR006665">
    <property type="entry name" value="OmpA-like"/>
</dbReference>
<dbReference type="InterPro" id="IPR025295">
    <property type="entry name" value="eCIS_core_dom"/>
</dbReference>
<dbReference type="Proteomes" id="UP000077552">
    <property type="component" value="Unassembled WGS sequence"/>
</dbReference>
<dbReference type="InterPro" id="IPR029463">
    <property type="entry name" value="Lys_MEP"/>
</dbReference>
<gene>
    <name evidence="5" type="ORF">A7A78_10210</name>
</gene>
<evidence type="ECO:0000313" key="6">
    <source>
        <dbReference type="Proteomes" id="UP000077552"/>
    </source>
</evidence>
<feature type="region of interest" description="Disordered" evidence="1">
    <location>
        <begin position="155"/>
        <end position="189"/>
    </location>
</feature>
<organism evidence="5 6">
    <name type="scientific">Aequorivita soesokkakensis</name>
    <dbReference type="NCBI Taxonomy" id="1385699"/>
    <lineage>
        <taxon>Bacteria</taxon>
        <taxon>Pseudomonadati</taxon>
        <taxon>Bacteroidota</taxon>
        <taxon>Flavobacteriia</taxon>
        <taxon>Flavobacteriales</taxon>
        <taxon>Flavobacteriaceae</taxon>
        <taxon>Aequorivita</taxon>
    </lineage>
</organism>
<dbReference type="EMBL" id="LXIE01000007">
    <property type="protein sequence ID" value="OAD91974.1"/>
    <property type="molecule type" value="Genomic_DNA"/>
</dbReference>
<dbReference type="InterPro" id="IPR024079">
    <property type="entry name" value="MetalloPept_cat_dom_sf"/>
</dbReference>
<keyword evidence="6" id="KW-1185">Reference proteome</keyword>
<feature type="domain" description="Lysine-specific metallo-endopeptidase" evidence="4">
    <location>
        <begin position="593"/>
        <end position="731"/>
    </location>
</feature>
<dbReference type="InterPro" id="IPR036737">
    <property type="entry name" value="OmpA-like_sf"/>
</dbReference>
<feature type="domain" description="OmpA-like" evidence="2">
    <location>
        <begin position="310"/>
        <end position="397"/>
    </location>
</feature>
<accession>A0A1A9LGD7</accession>
<feature type="compositionally biased region" description="Polar residues" evidence="1">
    <location>
        <begin position="171"/>
        <end position="181"/>
    </location>
</feature>
<dbReference type="STRING" id="1385699.A7A78_10210"/>
<dbReference type="Pfam" id="PF14521">
    <property type="entry name" value="Aspzincin_M35"/>
    <property type="match status" value="1"/>
</dbReference>
<reference evidence="5 6" key="1">
    <citation type="submission" date="2016-05" db="EMBL/GenBank/DDBJ databases">
        <title>Genome sequencing of Vitellibacter soesokkakensis RSSK-12.</title>
        <authorList>
            <person name="Thevarajoo S."/>
            <person name="Selvaratnam C."/>
            <person name="Goh K.M."/>
            <person name="Chan K.-G."/>
            <person name="Chong C.S."/>
        </authorList>
    </citation>
    <scope>NUCLEOTIDE SEQUENCE [LARGE SCALE GENOMIC DNA]</scope>
    <source>
        <strain evidence="5 6">RSSK-12</strain>
    </source>
</reference>
<feature type="domain" description="eCIS core" evidence="3">
    <location>
        <begin position="188"/>
        <end position="264"/>
    </location>
</feature>
<evidence type="ECO:0000313" key="5">
    <source>
        <dbReference type="EMBL" id="OAD91974.1"/>
    </source>
</evidence>
<dbReference type="Pfam" id="PF00691">
    <property type="entry name" value="OmpA"/>
    <property type="match status" value="1"/>
</dbReference>
<evidence type="ECO:0000259" key="3">
    <source>
        <dbReference type="Pfam" id="PF13699"/>
    </source>
</evidence>
<dbReference type="AlphaFoldDB" id="A0A1A9LGD7"/>
<dbReference type="SUPFAM" id="SSF103088">
    <property type="entry name" value="OmpA-like"/>
    <property type="match status" value="2"/>
</dbReference>
<comment type="caution">
    <text evidence="5">The sequence shown here is derived from an EMBL/GenBank/DDBJ whole genome shotgun (WGS) entry which is preliminary data.</text>
</comment>
<proteinExistence type="predicted"/>
<dbReference type="Gene3D" id="3.40.390.10">
    <property type="entry name" value="Collagenase (Catalytic Domain)"/>
    <property type="match status" value="1"/>
</dbReference>
<evidence type="ECO:0000259" key="2">
    <source>
        <dbReference type="Pfam" id="PF00691"/>
    </source>
</evidence>